<dbReference type="EMBL" id="CP163431">
    <property type="protein sequence ID" value="XDQ07491.1"/>
    <property type="molecule type" value="Genomic_DNA"/>
</dbReference>
<accession>A0AB39MR21</accession>
<evidence type="ECO:0000256" key="1">
    <source>
        <dbReference type="ARBA" id="ARBA00007169"/>
    </source>
</evidence>
<dbReference type="GO" id="GO:0008610">
    <property type="term" value="P:lipid biosynthetic process"/>
    <property type="evidence" value="ECO:0007669"/>
    <property type="project" value="TreeGrafter"/>
</dbReference>
<dbReference type="Gene3D" id="3.40.50.1820">
    <property type="entry name" value="alpha/beta hydrolase"/>
    <property type="match status" value="1"/>
</dbReference>
<dbReference type="InterPro" id="IPR012223">
    <property type="entry name" value="TEII"/>
</dbReference>
<protein>
    <submittedName>
        <fullName evidence="3">Thioesterase II family protein</fullName>
    </submittedName>
</protein>
<dbReference type="InterPro" id="IPR029058">
    <property type="entry name" value="AB_hydrolase_fold"/>
</dbReference>
<comment type="similarity">
    <text evidence="1">Belongs to the thioesterase family.</text>
</comment>
<dbReference type="PANTHER" id="PTHR11487:SF0">
    <property type="entry name" value="S-ACYL FATTY ACID SYNTHASE THIOESTERASE, MEDIUM CHAIN"/>
    <property type="match status" value="1"/>
</dbReference>
<organism evidence="3">
    <name type="scientific">Streptomyces sp. R08</name>
    <dbReference type="NCBI Taxonomy" id="3238624"/>
    <lineage>
        <taxon>Bacteria</taxon>
        <taxon>Bacillati</taxon>
        <taxon>Actinomycetota</taxon>
        <taxon>Actinomycetes</taxon>
        <taxon>Kitasatosporales</taxon>
        <taxon>Streptomycetaceae</taxon>
        <taxon>Streptomyces</taxon>
    </lineage>
</organism>
<dbReference type="InterPro" id="IPR001031">
    <property type="entry name" value="Thioesterase"/>
</dbReference>
<dbReference type="SUPFAM" id="SSF53474">
    <property type="entry name" value="alpha/beta-Hydrolases"/>
    <property type="match status" value="1"/>
</dbReference>
<dbReference type="Pfam" id="PF00975">
    <property type="entry name" value="Thioesterase"/>
    <property type="match status" value="1"/>
</dbReference>
<dbReference type="AlphaFoldDB" id="A0AB39MR21"/>
<sequence length="250" mass="26443">MPDEQPVRLHCFAHSAEGVSVFDHWAASVGPGVRPLPVLLPGCAPRRGEPRVTTHRALLADVLPRFTGPDQGPFVLYGHGFGAMIALTVARALHEAGLPGPALLAVGAWPPPRLPAALPDARRATDAELLHVLGGRGAVPAGSDEGVWLRAVLPVLRADLALAQSLHEAARLPGPQGPLTTPVLVVASQDNPLAAPRAGEGWQRWTRGPVRARTVPGRHFFVRGGRELPRLVGRACRVVRRLSPEPAPVG</sequence>
<gene>
    <name evidence="3" type="ORF">AB5J58_48210</name>
</gene>
<reference evidence="3" key="1">
    <citation type="submission" date="2024-07" db="EMBL/GenBank/DDBJ databases">
        <authorList>
            <person name="Yu S.T."/>
        </authorList>
    </citation>
    <scope>NUCLEOTIDE SEQUENCE</scope>
    <source>
        <strain evidence="3">R08</strain>
    </source>
</reference>
<evidence type="ECO:0000313" key="3">
    <source>
        <dbReference type="EMBL" id="XDQ07491.1"/>
    </source>
</evidence>
<evidence type="ECO:0000259" key="2">
    <source>
        <dbReference type="Pfam" id="PF00975"/>
    </source>
</evidence>
<dbReference type="RefSeq" id="WP_369192272.1">
    <property type="nucleotide sequence ID" value="NZ_CP163431.1"/>
</dbReference>
<proteinExistence type="inferred from homology"/>
<feature type="domain" description="Thioesterase" evidence="2">
    <location>
        <begin position="8"/>
        <end position="231"/>
    </location>
</feature>
<name>A0AB39MR21_9ACTN</name>
<dbReference type="PANTHER" id="PTHR11487">
    <property type="entry name" value="THIOESTERASE"/>
    <property type="match status" value="1"/>
</dbReference>